<sequence length="96" mass="10447">MNKVKLSQALDTTISVLLTIYLTSYSLMNAEQIKSIFAQMDVNGDGTLSFEEIAQGLTKVGIKADISKLKASFEAVDVDKNGTLDPEEFVSLMAKI</sequence>
<feature type="domain" description="EF-hand" evidence="2">
    <location>
        <begin position="28"/>
        <end position="63"/>
    </location>
</feature>
<comment type="caution">
    <text evidence="4">The sequence shown here is derived from an EMBL/GenBank/DDBJ whole genome shotgun (WGS) entry which is preliminary data.</text>
</comment>
<gene>
    <name evidence="3" type="ORF">HINF_LOCUS35181</name>
    <name evidence="5" type="ORF">HINF_LOCUS38370</name>
    <name evidence="4" type="ORF">HINF_LOCUS40085</name>
    <name evidence="6" type="ORF">HINF_LOCUS48583</name>
</gene>
<dbReference type="PRINTS" id="PR00450">
    <property type="entry name" value="RECOVERIN"/>
</dbReference>
<evidence type="ECO:0000313" key="3">
    <source>
        <dbReference type="EMBL" id="CAI9947536.1"/>
    </source>
</evidence>
<name>A0AA86Q508_9EUKA</name>
<evidence type="ECO:0000313" key="5">
    <source>
        <dbReference type="EMBL" id="CAL6040506.1"/>
    </source>
</evidence>
<dbReference type="InterPro" id="IPR011992">
    <property type="entry name" value="EF-hand-dom_pair"/>
</dbReference>
<dbReference type="CDD" id="cd00051">
    <property type="entry name" value="EFh"/>
    <property type="match status" value="1"/>
</dbReference>
<dbReference type="EMBL" id="CATOUU010000776">
    <property type="protein sequence ID" value="CAI9947536.1"/>
    <property type="molecule type" value="Genomic_DNA"/>
</dbReference>
<feature type="domain" description="EF-hand" evidence="2">
    <location>
        <begin position="64"/>
        <end position="96"/>
    </location>
</feature>
<evidence type="ECO:0000313" key="4">
    <source>
        <dbReference type="EMBL" id="CAI9952440.1"/>
    </source>
</evidence>
<dbReference type="Pfam" id="PF13499">
    <property type="entry name" value="EF-hand_7"/>
    <property type="match status" value="1"/>
</dbReference>
<dbReference type="EMBL" id="CAXDID020000145">
    <property type="protein sequence ID" value="CAL6040506.1"/>
    <property type="molecule type" value="Genomic_DNA"/>
</dbReference>
<dbReference type="Proteomes" id="UP001642409">
    <property type="component" value="Unassembled WGS sequence"/>
</dbReference>
<evidence type="ECO:0000313" key="7">
    <source>
        <dbReference type="Proteomes" id="UP001642409"/>
    </source>
</evidence>
<reference evidence="4" key="1">
    <citation type="submission" date="2023-06" db="EMBL/GenBank/DDBJ databases">
        <authorList>
            <person name="Kurt Z."/>
        </authorList>
    </citation>
    <scope>NUCLEOTIDE SEQUENCE</scope>
</reference>
<dbReference type="InterPro" id="IPR018247">
    <property type="entry name" value="EF_Hand_1_Ca_BS"/>
</dbReference>
<keyword evidence="1" id="KW-0106">Calcium</keyword>
<evidence type="ECO:0000259" key="2">
    <source>
        <dbReference type="PROSITE" id="PS50222"/>
    </source>
</evidence>
<dbReference type="SUPFAM" id="SSF47473">
    <property type="entry name" value="EF-hand"/>
    <property type="match status" value="1"/>
</dbReference>
<dbReference type="InterPro" id="IPR002048">
    <property type="entry name" value="EF_hand_dom"/>
</dbReference>
<dbReference type="PROSITE" id="PS50222">
    <property type="entry name" value="EF_HAND_2"/>
    <property type="match status" value="2"/>
</dbReference>
<dbReference type="EMBL" id="CATOUU010000832">
    <property type="protein sequence ID" value="CAI9952440.1"/>
    <property type="molecule type" value="Genomic_DNA"/>
</dbReference>
<protein>
    <recommendedName>
        <fullName evidence="2">EF-hand domain-containing protein</fullName>
    </recommendedName>
</protein>
<keyword evidence="7" id="KW-1185">Reference proteome</keyword>
<evidence type="ECO:0000313" key="6">
    <source>
        <dbReference type="EMBL" id="CAL6059096.1"/>
    </source>
</evidence>
<evidence type="ECO:0000256" key="1">
    <source>
        <dbReference type="ARBA" id="ARBA00022837"/>
    </source>
</evidence>
<dbReference type="SMART" id="SM00054">
    <property type="entry name" value="EFh"/>
    <property type="match status" value="2"/>
</dbReference>
<dbReference type="EMBL" id="CAXDID020000224">
    <property type="protein sequence ID" value="CAL6059096.1"/>
    <property type="molecule type" value="Genomic_DNA"/>
</dbReference>
<organism evidence="4">
    <name type="scientific">Hexamita inflata</name>
    <dbReference type="NCBI Taxonomy" id="28002"/>
    <lineage>
        <taxon>Eukaryota</taxon>
        <taxon>Metamonada</taxon>
        <taxon>Diplomonadida</taxon>
        <taxon>Hexamitidae</taxon>
        <taxon>Hexamitinae</taxon>
        <taxon>Hexamita</taxon>
    </lineage>
</organism>
<reference evidence="5 7" key="2">
    <citation type="submission" date="2024-07" db="EMBL/GenBank/DDBJ databases">
        <authorList>
            <person name="Akdeniz Z."/>
        </authorList>
    </citation>
    <scope>NUCLEOTIDE SEQUENCE [LARGE SCALE GENOMIC DNA]</scope>
</reference>
<dbReference type="PROSITE" id="PS00018">
    <property type="entry name" value="EF_HAND_1"/>
    <property type="match status" value="2"/>
</dbReference>
<dbReference type="AlphaFoldDB" id="A0AA86Q508"/>
<dbReference type="Gene3D" id="1.10.238.10">
    <property type="entry name" value="EF-hand"/>
    <property type="match status" value="1"/>
</dbReference>
<proteinExistence type="predicted"/>
<dbReference type="GO" id="GO:0005509">
    <property type="term" value="F:calcium ion binding"/>
    <property type="evidence" value="ECO:0007669"/>
    <property type="project" value="InterPro"/>
</dbReference>
<accession>A0AA86Q508</accession>